<protein>
    <recommendedName>
        <fullName evidence="2">PIN domain-containing protein</fullName>
    </recommendedName>
</protein>
<gene>
    <name evidence="3" type="ORF">M427DRAFT_154600</name>
</gene>
<feature type="region of interest" description="Disordered" evidence="1">
    <location>
        <begin position="51"/>
        <end position="78"/>
    </location>
</feature>
<evidence type="ECO:0000313" key="4">
    <source>
        <dbReference type="Proteomes" id="UP000070544"/>
    </source>
</evidence>
<proteinExistence type="predicted"/>
<accession>A0A139AHF2</accession>
<reference evidence="3 4" key="1">
    <citation type="journal article" date="2015" name="Genome Biol. Evol.">
        <title>Phylogenomic analyses indicate that early fungi evolved digesting cell walls of algal ancestors of land plants.</title>
        <authorList>
            <person name="Chang Y."/>
            <person name="Wang S."/>
            <person name="Sekimoto S."/>
            <person name="Aerts A.L."/>
            <person name="Choi C."/>
            <person name="Clum A."/>
            <person name="LaButti K.M."/>
            <person name="Lindquist E.A."/>
            <person name="Yee Ngan C."/>
            <person name="Ohm R.A."/>
            <person name="Salamov A.A."/>
            <person name="Grigoriev I.V."/>
            <person name="Spatafora J.W."/>
            <person name="Berbee M.L."/>
        </authorList>
    </citation>
    <scope>NUCLEOTIDE SEQUENCE [LARGE SCALE GENOMIC DNA]</scope>
    <source>
        <strain evidence="3 4">JEL478</strain>
    </source>
</reference>
<sequence length="78" mass="8133">MALIIPWCVVQELDDIKSRKSHLGPLARSATSFLLNAFRADQGSQVAHLSLDGGTRHPIEDSGTAGVGVCGDTGTSAK</sequence>
<dbReference type="Pfam" id="PF13638">
    <property type="entry name" value="PIN_4"/>
    <property type="match status" value="1"/>
</dbReference>
<dbReference type="InterPro" id="IPR002716">
    <property type="entry name" value="PIN_dom"/>
</dbReference>
<feature type="domain" description="PIN" evidence="2">
    <location>
        <begin position="3"/>
        <end position="43"/>
    </location>
</feature>
<evidence type="ECO:0000259" key="2">
    <source>
        <dbReference type="Pfam" id="PF13638"/>
    </source>
</evidence>
<organism evidence="3 4">
    <name type="scientific">Gonapodya prolifera (strain JEL478)</name>
    <name type="common">Monoblepharis prolifera</name>
    <dbReference type="NCBI Taxonomy" id="1344416"/>
    <lineage>
        <taxon>Eukaryota</taxon>
        <taxon>Fungi</taxon>
        <taxon>Fungi incertae sedis</taxon>
        <taxon>Chytridiomycota</taxon>
        <taxon>Chytridiomycota incertae sedis</taxon>
        <taxon>Monoblepharidomycetes</taxon>
        <taxon>Monoblepharidales</taxon>
        <taxon>Gonapodyaceae</taxon>
        <taxon>Gonapodya</taxon>
    </lineage>
</organism>
<evidence type="ECO:0000313" key="3">
    <source>
        <dbReference type="EMBL" id="KXS16252.1"/>
    </source>
</evidence>
<dbReference type="AlphaFoldDB" id="A0A139AHF2"/>
<name>A0A139AHF2_GONPJ</name>
<dbReference type="OrthoDB" id="548295at2759"/>
<dbReference type="Gene3D" id="3.40.50.1010">
    <property type="entry name" value="5'-nuclease"/>
    <property type="match status" value="1"/>
</dbReference>
<keyword evidence="4" id="KW-1185">Reference proteome</keyword>
<evidence type="ECO:0000256" key="1">
    <source>
        <dbReference type="SAM" id="MobiDB-lite"/>
    </source>
</evidence>
<dbReference type="Proteomes" id="UP000070544">
    <property type="component" value="Unassembled WGS sequence"/>
</dbReference>
<dbReference type="EMBL" id="KQ965754">
    <property type="protein sequence ID" value="KXS16252.1"/>
    <property type="molecule type" value="Genomic_DNA"/>
</dbReference>